<protein>
    <recommendedName>
        <fullName evidence="1">undecaprenyl-diphosphate phosphatase</fullName>
        <ecNumber evidence="1">3.6.1.27</ecNumber>
    </recommendedName>
    <alternativeName>
        <fullName evidence="2">Undecaprenyl pyrophosphate phosphatase</fullName>
    </alternativeName>
</protein>
<feature type="transmembrane region" description="Helical" evidence="4">
    <location>
        <begin position="12"/>
        <end position="31"/>
    </location>
</feature>
<keyword evidence="7" id="KW-1185">Reference proteome</keyword>
<dbReference type="SMART" id="SM00014">
    <property type="entry name" value="acidPPc"/>
    <property type="match status" value="1"/>
</dbReference>
<sequence length="251" mass="29197">MVTNMLKRLSLYTLLLCIVPFFAWIFAWQWNANDVMTNFDYALYFLTESGSVPYAIITCGVLALCFYPFFLDKKLWVKAVMVMAFSVILTQGIKSVLKNIFTEPRPYVTYVAEQTQTSTESFYQRDREQRSLFLQHFFQTQSTIPSWLKYHYEKEVGYSFPSGHTIFAAGWLFLVVGFTQLLGLRSMSSKILIAVVTIWSVLMLFSRLRFGMHYPIDLFVSVLLSFVVHILIFHFLQKKTIFINNCTSKCG</sequence>
<evidence type="ECO:0000256" key="3">
    <source>
        <dbReference type="ARBA" id="ARBA00047594"/>
    </source>
</evidence>
<dbReference type="STRING" id="667128.HMPREF0621_1597"/>
<feature type="transmembrane region" description="Helical" evidence="4">
    <location>
        <begin position="75"/>
        <end position="93"/>
    </location>
</feature>
<evidence type="ECO:0000256" key="2">
    <source>
        <dbReference type="ARBA" id="ARBA00032707"/>
    </source>
</evidence>
<evidence type="ECO:0000313" key="7">
    <source>
        <dbReference type="Proteomes" id="UP000005519"/>
    </source>
</evidence>
<dbReference type="AlphaFoldDB" id="C9PRH3"/>
<dbReference type="EC" id="3.6.1.27" evidence="1"/>
<keyword evidence="4" id="KW-0472">Membrane</keyword>
<reference evidence="6 7" key="1">
    <citation type="submission" date="2009-10" db="EMBL/GenBank/DDBJ databases">
        <authorList>
            <person name="Muzny D."/>
            <person name="Qin X."/>
            <person name="Deng J."/>
            <person name="Jiang H."/>
            <person name="Liu Y."/>
            <person name="Qu J."/>
            <person name="Song X.-Z."/>
            <person name="Zhang L."/>
            <person name="Thornton R."/>
            <person name="Coyle M."/>
            <person name="Francisco L."/>
            <person name="Jackson L."/>
            <person name="Javaid M."/>
            <person name="Korchina V."/>
            <person name="Kovar C."/>
            <person name="Mata R."/>
            <person name="Mathew T."/>
            <person name="Ngo R."/>
            <person name="Nguyen L."/>
            <person name="Nguyen N."/>
            <person name="Okwuonu G."/>
            <person name="Ongeri F."/>
            <person name="Pham C."/>
            <person name="Simmons D."/>
            <person name="Wilczek-Boney K."/>
            <person name="Hale W."/>
            <person name="Jakkamsetti A."/>
            <person name="Pham P."/>
            <person name="Ruth R."/>
            <person name="San Lucas F."/>
            <person name="Warren J."/>
            <person name="Zhang J."/>
            <person name="Zhao Z."/>
            <person name="Zhou C."/>
            <person name="Zhu D."/>
            <person name="Lee S."/>
            <person name="Bess C."/>
            <person name="Blankenburg K."/>
            <person name="Forbes L."/>
            <person name="Fu Q."/>
            <person name="Gubbala S."/>
            <person name="Hirani K."/>
            <person name="Jayaseelan J.C."/>
            <person name="Lara F."/>
            <person name="Munidasa M."/>
            <person name="Palculict T."/>
            <person name="Patil S."/>
            <person name="Pu L.-L."/>
            <person name="Saada N."/>
            <person name="Tang L."/>
            <person name="Weissenberger G."/>
            <person name="Zhu Y."/>
            <person name="Hemphill L."/>
            <person name="Shang Y."/>
            <person name="Youmans B."/>
            <person name="Ayvaz T."/>
            <person name="Ross M."/>
            <person name="Santibanez J."/>
            <person name="Aqrawi P."/>
            <person name="Gross S."/>
            <person name="Joshi V."/>
            <person name="Fowler G."/>
            <person name="Nazareth L."/>
            <person name="Reid J."/>
            <person name="Worley K."/>
            <person name="Petrosino J."/>
            <person name="Highlander S."/>
            <person name="Gibbs R."/>
        </authorList>
    </citation>
    <scope>NUCLEOTIDE SEQUENCE [LARGE SCALE GENOMIC DNA]</scope>
    <source>
        <strain evidence="6 7">ATCC 43325</strain>
    </source>
</reference>
<feature type="transmembrane region" description="Helical" evidence="4">
    <location>
        <begin position="51"/>
        <end position="70"/>
    </location>
</feature>
<dbReference type="GO" id="GO:0005886">
    <property type="term" value="C:plasma membrane"/>
    <property type="evidence" value="ECO:0007669"/>
    <property type="project" value="TreeGrafter"/>
</dbReference>
<dbReference type="GO" id="GO:0050380">
    <property type="term" value="F:undecaprenyl-diphosphatase activity"/>
    <property type="evidence" value="ECO:0007669"/>
    <property type="project" value="UniProtKB-EC"/>
</dbReference>
<feature type="domain" description="Phosphatidic acid phosphatase type 2/haloperoxidase" evidence="5">
    <location>
        <begin position="78"/>
        <end position="233"/>
    </location>
</feature>
<evidence type="ECO:0000313" key="6">
    <source>
        <dbReference type="EMBL" id="EEX50074.1"/>
    </source>
</evidence>
<dbReference type="Pfam" id="PF01569">
    <property type="entry name" value="PAP2"/>
    <property type="match status" value="1"/>
</dbReference>
<dbReference type="Gene3D" id="1.20.144.10">
    <property type="entry name" value="Phosphatidic acid phosphatase type 2/haloperoxidase"/>
    <property type="match status" value="1"/>
</dbReference>
<dbReference type="OrthoDB" id="5586741at2"/>
<keyword evidence="4" id="KW-1133">Transmembrane helix</keyword>
<evidence type="ECO:0000256" key="4">
    <source>
        <dbReference type="SAM" id="Phobius"/>
    </source>
</evidence>
<comment type="catalytic activity">
    <reaction evidence="3">
        <text>di-trans,octa-cis-undecaprenyl diphosphate + H2O = di-trans,octa-cis-undecaprenyl phosphate + phosphate + H(+)</text>
        <dbReference type="Rhea" id="RHEA:28094"/>
        <dbReference type="ChEBI" id="CHEBI:15377"/>
        <dbReference type="ChEBI" id="CHEBI:15378"/>
        <dbReference type="ChEBI" id="CHEBI:43474"/>
        <dbReference type="ChEBI" id="CHEBI:58405"/>
        <dbReference type="ChEBI" id="CHEBI:60392"/>
        <dbReference type="EC" id="3.6.1.27"/>
    </reaction>
</comment>
<dbReference type="SUPFAM" id="SSF48317">
    <property type="entry name" value="Acid phosphatase/Vanadium-dependent haloperoxidase"/>
    <property type="match status" value="1"/>
</dbReference>
<gene>
    <name evidence="6" type="primary">pdpB</name>
    <name evidence="6" type="ORF">HMPREF0621_1597</name>
</gene>
<dbReference type="Proteomes" id="UP000005519">
    <property type="component" value="Unassembled WGS sequence"/>
</dbReference>
<feature type="transmembrane region" description="Helical" evidence="4">
    <location>
        <begin position="166"/>
        <end position="184"/>
    </location>
</feature>
<evidence type="ECO:0000259" key="5">
    <source>
        <dbReference type="SMART" id="SM00014"/>
    </source>
</evidence>
<dbReference type="PANTHER" id="PTHR14969">
    <property type="entry name" value="SPHINGOSINE-1-PHOSPHATE PHOSPHOHYDROLASE"/>
    <property type="match status" value="1"/>
</dbReference>
<dbReference type="CDD" id="cd01610">
    <property type="entry name" value="PAP2_like"/>
    <property type="match status" value="1"/>
</dbReference>
<dbReference type="InterPro" id="IPR036938">
    <property type="entry name" value="PAP2/HPO_sf"/>
</dbReference>
<organism evidence="6 7">
    <name type="scientific">Pasteurella dagmatis ATCC 43325</name>
    <dbReference type="NCBI Taxonomy" id="667128"/>
    <lineage>
        <taxon>Bacteria</taxon>
        <taxon>Pseudomonadati</taxon>
        <taxon>Pseudomonadota</taxon>
        <taxon>Gammaproteobacteria</taxon>
        <taxon>Pasteurellales</taxon>
        <taxon>Pasteurellaceae</taxon>
        <taxon>Pasteurella</taxon>
    </lineage>
</organism>
<dbReference type="EMBL" id="ACZR01000014">
    <property type="protein sequence ID" value="EEX50074.1"/>
    <property type="molecule type" value="Genomic_DNA"/>
</dbReference>
<accession>C9PRH3</accession>
<feature type="transmembrane region" description="Helical" evidence="4">
    <location>
        <begin position="191"/>
        <end position="210"/>
    </location>
</feature>
<keyword evidence="4" id="KW-0812">Transmembrane</keyword>
<feature type="transmembrane region" description="Helical" evidence="4">
    <location>
        <begin position="216"/>
        <end position="236"/>
    </location>
</feature>
<name>C9PRH3_9PAST</name>
<dbReference type="RefSeq" id="WP_005762470.1">
    <property type="nucleotide sequence ID" value="NZ_GG704810.1"/>
</dbReference>
<comment type="caution">
    <text evidence="6">The sequence shown here is derived from an EMBL/GenBank/DDBJ whole genome shotgun (WGS) entry which is preliminary data.</text>
</comment>
<keyword evidence="6" id="KW-0378">Hydrolase</keyword>
<proteinExistence type="predicted"/>
<evidence type="ECO:0000256" key="1">
    <source>
        <dbReference type="ARBA" id="ARBA00012374"/>
    </source>
</evidence>
<dbReference type="HOGENOM" id="CLU_083863_0_0_6"/>
<dbReference type="PANTHER" id="PTHR14969:SF54">
    <property type="entry name" value="PHOSPHATIDYLGLYCEROPHOSPHATASE B"/>
    <property type="match status" value="1"/>
</dbReference>
<dbReference type="InterPro" id="IPR000326">
    <property type="entry name" value="PAP2/HPO"/>
</dbReference>